<comment type="caution">
    <text evidence="10">The sequence shown here is derived from an EMBL/GenBank/DDBJ whole genome shotgun (WGS) entry which is preliminary data.</text>
</comment>
<dbReference type="EMBL" id="JBHMDG010000027">
    <property type="protein sequence ID" value="MFB9314998.1"/>
    <property type="molecule type" value="Genomic_DNA"/>
</dbReference>
<feature type="region of interest" description="Disordered" evidence="7">
    <location>
        <begin position="1"/>
        <end position="23"/>
    </location>
</feature>
<dbReference type="Gene3D" id="1.20.1250.20">
    <property type="entry name" value="MFS general substrate transporter like domains"/>
    <property type="match status" value="1"/>
</dbReference>
<feature type="transmembrane region" description="Helical" evidence="8">
    <location>
        <begin position="191"/>
        <end position="217"/>
    </location>
</feature>
<evidence type="ECO:0000256" key="1">
    <source>
        <dbReference type="ARBA" id="ARBA00004651"/>
    </source>
</evidence>
<gene>
    <name evidence="10" type="ORF">ACFFRI_18210</name>
</gene>
<keyword evidence="11" id="KW-1185">Reference proteome</keyword>
<feature type="transmembrane region" description="Helical" evidence="8">
    <location>
        <begin position="304"/>
        <end position="321"/>
    </location>
</feature>
<feature type="transmembrane region" description="Helical" evidence="8">
    <location>
        <begin position="32"/>
        <end position="56"/>
    </location>
</feature>
<feature type="transmembrane region" description="Helical" evidence="8">
    <location>
        <begin position="390"/>
        <end position="410"/>
    </location>
</feature>
<name>A0ABV5KFX4_9ACTN</name>
<keyword evidence="3" id="KW-1003">Cell membrane</keyword>
<keyword evidence="5 8" id="KW-1133">Transmembrane helix</keyword>
<feature type="transmembrane region" description="Helical" evidence="8">
    <location>
        <begin position="362"/>
        <end position="384"/>
    </location>
</feature>
<dbReference type="InterPro" id="IPR020846">
    <property type="entry name" value="MFS_dom"/>
</dbReference>
<dbReference type="SUPFAM" id="SSF103473">
    <property type="entry name" value="MFS general substrate transporter"/>
    <property type="match status" value="1"/>
</dbReference>
<dbReference type="RefSeq" id="WP_211350982.1">
    <property type="nucleotide sequence ID" value="NZ_JBHMDG010000027.1"/>
</dbReference>
<dbReference type="InterPro" id="IPR011701">
    <property type="entry name" value="MFS"/>
</dbReference>
<feature type="transmembrane region" description="Helical" evidence="8">
    <location>
        <begin position="238"/>
        <end position="258"/>
    </location>
</feature>
<evidence type="ECO:0000256" key="2">
    <source>
        <dbReference type="ARBA" id="ARBA00022448"/>
    </source>
</evidence>
<evidence type="ECO:0000313" key="11">
    <source>
        <dbReference type="Proteomes" id="UP001589750"/>
    </source>
</evidence>
<dbReference type="PANTHER" id="PTHR23517">
    <property type="entry name" value="RESISTANCE PROTEIN MDTM, PUTATIVE-RELATED-RELATED"/>
    <property type="match status" value="1"/>
</dbReference>
<keyword evidence="2" id="KW-0813">Transport</keyword>
<dbReference type="Pfam" id="PF07690">
    <property type="entry name" value="MFS_1"/>
    <property type="match status" value="1"/>
</dbReference>
<evidence type="ECO:0000256" key="3">
    <source>
        <dbReference type="ARBA" id="ARBA00022475"/>
    </source>
</evidence>
<feature type="transmembrane region" description="Helical" evidence="8">
    <location>
        <begin position="327"/>
        <end position="355"/>
    </location>
</feature>
<protein>
    <submittedName>
        <fullName evidence="10">MFS transporter</fullName>
    </submittedName>
</protein>
<organism evidence="10 11">
    <name type="scientific">Nocardioides plantarum</name>
    <dbReference type="NCBI Taxonomy" id="29299"/>
    <lineage>
        <taxon>Bacteria</taxon>
        <taxon>Bacillati</taxon>
        <taxon>Actinomycetota</taxon>
        <taxon>Actinomycetes</taxon>
        <taxon>Propionibacteriales</taxon>
        <taxon>Nocardioidaceae</taxon>
        <taxon>Nocardioides</taxon>
    </lineage>
</organism>
<evidence type="ECO:0000256" key="4">
    <source>
        <dbReference type="ARBA" id="ARBA00022692"/>
    </source>
</evidence>
<dbReference type="Proteomes" id="UP001589750">
    <property type="component" value="Unassembled WGS sequence"/>
</dbReference>
<dbReference type="InterPro" id="IPR036259">
    <property type="entry name" value="MFS_trans_sf"/>
</dbReference>
<evidence type="ECO:0000259" key="9">
    <source>
        <dbReference type="PROSITE" id="PS50850"/>
    </source>
</evidence>
<evidence type="ECO:0000256" key="5">
    <source>
        <dbReference type="ARBA" id="ARBA00022989"/>
    </source>
</evidence>
<keyword evidence="4 8" id="KW-0812">Transmembrane</keyword>
<comment type="subcellular location">
    <subcellularLocation>
        <location evidence="1">Cell membrane</location>
        <topology evidence="1">Multi-pass membrane protein</topology>
    </subcellularLocation>
</comment>
<feature type="domain" description="Major facilitator superfamily (MFS) profile" evidence="9">
    <location>
        <begin position="30"/>
        <end position="417"/>
    </location>
</feature>
<evidence type="ECO:0000256" key="8">
    <source>
        <dbReference type="SAM" id="Phobius"/>
    </source>
</evidence>
<reference evidence="10 11" key="1">
    <citation type="submission" date="2024-09" db="EMBL/GenBank/DDBJ databases">
        <authorList>
            <person name="Sun Q."/>
            <person name="Mori K."/>
        </authorList>
    </citation>
    <scope>NUCLEOTIDE SEQUENCE [LARGE SCALE GENOMIC DNA]</scope>
    <source>
        <strain evidence="10 11">JCM 9626</strain>
    </source>
</reference>
<evidence type="ECO:0000256" key="6">
    <source>
        <dbReference type="ARBA" id="ARBA00023136"/>
    </source>
</evidence>
<accession>A0ABV5KFX4</accession>
<evidence type="ECO:0000256" key="7">
    <source>
        <dbReference type="SAM" id="MobiDB-lite"/>
    </source>
</evidence>
<sequence>MPLFANPSRHDTSPTPSPTPAPAPAPRHDIGFWLVGGVFAAAMAFSTIPAPLYGYYRERDGFSTFMITVIFAAYGVGVIASLFLAGHTSDWFGRRRLIWAALAAETTAAVIFLVWPALPGLLVARVATGVGVGLVTATATAHMGELHAVSRPGQGPARADRMAVLANLGGLALGPLVAGLLAQYVAHPLTVPYLVFLVVFVVAAGLVWTVPETVDLGSPRPRYRPQRVSIPAVGRPQYYAVAVAAFAAFSILGLFTSVSSGFVSGTLHHTSPLLSGSITFVVFGAAATAQIAAAGVPADRQLRVGLALVAAGVLILTGGVWGSSLALFVVGGVLAGAGAGLSFKGALSTAAGLALPESRSEAIAGLLLVAFIGLVLPVVGIGVATTSVSLPSALLGFATGLLLVTAAVGIRLRSLAASPPN</sequence>
<keyword evidence="6 8" id="KW-0472">Membrane</keyword>
<dbReference type="PROSITE" id="PS50850">
    <property type="entry name" value="MFS"/>
    <property type="match status" value="1"/>
</dbReference>
<dbReference type="PANTHER" id="PTHR23517:SF13">
    <property type="entry name" value="MAJOR FACILITATOR SUPERFAMILY MFS_1"/>
    <property type="match status" value="1"/>
</dbReference>
<feature type="transmembrane region" description="Helical" evidence="8">
    <location>
        <begin position="62"/>
        <end position="85"/>
    </location>
</feature>
<proteinExistence type="predicted"/>
<evidence type="ECO:0000313" key="10">
    <source>
        <dbReference type="EMBL" id="MFB9314998.1"/>
    </source>
</evidence>
<feature type="transmembrane region" description="Helical" evidence="8">
    <location>
        <begin position="121"/>
        <end position="141"/>
    </location>
</feature>
<feature type="transmembrane region" description="Helical" evidence="8">
    <location>
        <begin position="97"/>
        <end position="115"/>
    </location>
</feature>
<dbReference type="InterPro" id="IPR050171">
    <property type="entry name" value="MFS_Transporters"/>
</dbReference>
<feature type="transmembrane region" description="Helical" evidence="8">
    <location>
        <begin position="278"/>
        <end position="297"/>
    </location>
</feature>
<feature type="transmembrane region" description="Helical" evidence="8">
    <location>
        <begin position="162"/>
        <end position="185"/>
    </location>
</feature>